<dbReference type="Proteomes" id="UP000887566">
    <property type="component" value="Unplaced"/>
</dbReference>
<dbReference type="AlphaFoldDB" id="A0A914VQJ0"/>
<evidence type="ECO:0000313" key="3">
    <source>
        <dbReference type="WBParaSite" id="PSAMB.scaffold2268size24200.g17139.t1"/>
    </source>
</evidence>
<feature type="region of interest" description="Disordered" evidence="1">
    <location>
        <begin position="141"/>
        <end position="161"/>
    </location>
</feature>
<name>A0A914VQJ0_9BILA</name>
<feature type="region of interest" description="Disordered" evidence="1">
    <location>
        <begin position="1"/>
        <end position="42"/>
    </location>
</feature>
<sequence>MRFFGDKSDRPDKPVVFVSSDSTSGEPKKPAPPFIALGGRRSPIGTGDLDGIFETKKEEIDYVPKSTGKRLELPAGSMNSGSVFNQVDRGSNNAISWATERLELFRFRYQVSPRIRIIATGQPFSLPLSVHLIRPGSLGNLSSGQLSGRRTSGPMEAGERAPPSQQFAFLTYLPH</sequence>
<evidence type="ECO:0000313" key="2">
    <source>
        <dbReference type="Proteomes" id="UP000887566"/>
    </source>
</evidence>
<protein>
    <submittedName>
        <fullName evidence="3">Uncharacterized protein</fullName>
    </submittedName>
</protein>
<keyword evidence="2" id="KW-1185">Reference proteome</keyword>
<organism evidence="2 3">
    <name type="scientific">Plectus sambesii</name>
    <dbReference type="NCBI Taxonomy" id="2011161"/>
    <lineage>
        <taxon>Eukaryota</taxon>
        <taxon>Metazoa</taxon>
        <taxon>Ecdysozoa</taxon>
        <taxon>Nematoda</taxon>
        <taxon>Chromadorea</taxon>
        <taxon>Plectida</taxon>
        <taxon>Plectina</taxon>
        <taxon>Plectoidea</taxon>
        <taxon>Plectidae</taxon>
        <taxon>Plectus</taxon>
    </lineage>
</organism>
<dbReference type="WBParaSite" id="PSAMB.scaffold2268size24200.g17139.t1">
    <property type="protein sequence ID" value="PSAMB.scaffold2268size24200.g17139.t1"/>
    <property type="gene ID" value="PSAMB.scaffold2268size24200.g17139"/>
</dbReference>
<feature type="compositionally biased region" description="Basic and acidic residues" evidence="1">
    <location>
        <begin position="1"/>
        <end position="13"/>
    </location>
</feature>
<reference evidence="3" key="1">
    <citation type="submission" date="2022-11" db="UniProtKB">
        <authorList>
            <consortium name="WormBaseParasite"/>
        </authorList>
    </citation>
    <scope>IDENTIFICATION</scope>
</reference>
<proteinExistence type="predicted"/>
<evidence type="ECO:0000256" key="1">
    <source>
        <dbReference type="SAM" id="MobiDB-lite"/>
    </source>
</evidence>
<accession>A0A914VQJ0</accession>